<dbReference type="AlphaFoldDB" id="A0A2K4WVU9"/>
<reference evidence="1 2" key="1">
    <citation type="submission" date="2017-11" db="EMBL/GenBank/DDBJ databases">
        <authorList>
            <person name="Han C.G."/>
        </authorList>
    </citation>
    <scope>NUCLEOTIDE SEQUENCE [LARGE SCALE GENOMIC DNA]</scope>
    <source>
        <strain evidence="1">CFBP3840</strain>
    </source>
</reference>
<name>A0A2K4WVU9_PSESX</name>
<dbReference type="RefSeq" id="WP_060403640.1">
    <property type="nucleotide sequence ID" value="NZ_LT963409.1"/>
</dbReference>
<evidence type="ECO:0000313" key="2">
    <source>
        <dbReference type="Proteomes" id="UP000238095"/>
    </source>
</evidence>
<accession>A0A2K4WVU9</accession>
<sequence length="101" mass="11932">MLINRLCERCGQQFLANRKSHIFCHVNCRMASHRAKQDQPEIEIVKQSIFAVYKEKLNLLTEQEIYTVLGQMWTESAEAFKNRHKGESLLSTMLREKNDYI</sequence>
<protein>
    <submittedName>
        <fullName evidence="1">Uncharacterized protein</fullName>
    </submittedName>
</protein>
<evidence type="ECO:0000313" key="1">
    <source>
        <dbReference type="EMBL" id="SOS40013.1"/>
    </source>
</evidence>
<gene>
    <name evidence="1" type="ORF">CFBP3840_02970</name>
</gene>
<organism evidence="1 2">
    <name type="scientific">Pseudomonas syringae</name>
    <dbReference type="NCBI Taxonomy" id="317"/>
    <lineage>
        <taxon>Bacteria</taxon>
        <taxon>Pseudomonadati</taxon>
        <taxon>Pseudomonadota</taxon>
        <taxon>Gammaproteobacteria</taxon>
        <taxon>Pseudomonadales</taxon>
        <taxon>Pseudomonadaceae</taxon>
        <taxon>Pseudomonas</taxon>
    </lineage>
</organism>
<proteinExistence type="predicted"/>
<dbReference type="Proteomes" id="UP000238095">
    <property type="component" value="Chromosome 1"/>
</dbReference>
<dbReference type="EMBL" id="LT963409">
    <property type="protein sequence ID" value="SOS40013.1"/>
    <property type="molecule type" value="Genomic_DNA"/>
</dbReference>